<proteinExistence type="predicted"/>
<dbReference type="EMBL" id="AP014693">
    <property type="protein sequence ID" value="BAQ02711.1"/>
    <property type="molecule type" value="Genomic_DNA"/>
</dbReference>
<dbReference type="OrthoDB" id="7517at10239"/>
<dbReference type="RefSeq" id="YP_009213032.1">
    <property type="nucleotide sequence ID" value="NC_028950.1"/>
</dbReference>
<organism evidence="1 2">
    <name type="scientific">Ralstonia phage RSL2</name>
    <dbReference type="NCBI Taxonomy" id="1585840"/>
    <lineage>
        <taxon>Viruses</taxon>
        <taxon>Duplodnaviria</taxon>
        <taxon>Heunggongvirae</taxon>
        <taxon>Uroviricota</taxon>
        <taxon>Caudoviricetes</taxon>
        <taxon>Chimalliviridae</taxon>
        <taxon>Chiangmaivirus</taxon>
        <taxon>Chiangmaivirus RSL2</taxon>
    </lineage>
</organism>
<protein>
    <recommendedName>
        <fullName evidence="3">Virion structural protein</fullName>
    </recommendedName>
</protein>
<sequence>MQIQISFTNINSVAQGIRVYRSTAAIDPNNLPAVYDTIAGNATQYTDTNVVAGTTYYYMFDVYNGTDHILSANIPATATTYSGPGPQTLQYGDLTAGFYGIVQAVDFISWDAFIAWSGIAITAKNPYGSQNWLKFAFKGKTLFMPLQPIGQTTWTALYNAGLVYGTNDIGPRDYNTLTGVNQLKVINVNGSNFKVRLPTGVGPNTPFTAAFTTANNPAVSSLTTGYYTADTYDTQLDLSGSEWNDLIYKMLSWTPISQKGRNWQALDTTLAYNASTTYIGMVTDMILQELVTASTHIQRGNYTGSSYTPGYTKTGNYATSFYWRPVLERI</sequence>
<reference evidence="1 2" key="1">
    <citation type="submission" date="2014-12" db="EMBL/GenBank/DDBJ databases">
        <title>Genome analysis of a novel jumbo phage RSL2 infecting the phytopathogen Ralstonia solanacearum.</title>
        <authorList>
            <person name="Kawasaki T."/>
            <person name="Fujie M."/>
            <person name="Chatchawankanphanich O."/>
            <person name="Ogata H."/>
            <person name="Yamada T."/>
        </authorList>
    </citation>
    <scope>NUCLEOTIDE SEQUENCE [LARGE SCALE GENOMIC DNA]</scope>
    <source>
        <strain evidence="1 2">RSL2</strain>
    </source>
</reference>
<dbReference type="KEGG" id="vg:26639624"/>
<keyword evidence="2" id="KW-1185">Reference proteome</keyword>
<accession>A0A0A8JBE1</accession>
<dbReference type="Gene3D" id="2.60.40.10">
    <property type="entry name" value="Immunoglobulins"/>
    <property type="match status" value="1"/>
</dbReference>
<name>A0A0A8JBE1_9CAUD</name>
<evidence type="ECO:0000313" key="1">
    <source>
        <dbReference type="EMBL" id="BAQ02711.1"/>
    </source>
</evidence>
<dbReference type="Proteomes" id="UP000203794">
    <property type="component" value="Segment"/>
</dbReference>
<dbReference type="GeneID" id="26639624"/>
<dbReference type="InterPro" id="IPR013783">
    <property type="entry name" value="Ig-like_fold"/>
</dbReference>
<evidence type="ECO:0000313" key="2">
    <source>
        <dbReference type="Proteomes" id="UP000203794"/>
    </source>
</evidence>
<evidence type="ECO:0008006" key="3">
    <source>
        <dbReference type="Google" id="ProtNLM"/>
    </source>
</evidence>